<name>A0A285UQE8_9HYPH</name>
<keyword evidence="4" id="KW-0233">DNA recombination</keyword>
<evidence type="ECO:0000256" key="1">
    <source>
        <dbReference type="ARBA" id="ARBA00008857"/>
    </source>
</evidence>
<organism evidence="8 9">
    <name type="scientific">Rhizobium subbaraonis</name>
    <dbReference type="NCBI Taxonomy" id="908946"/>
    <lineage>
        <taxon>Bacteria</taxon>
        <taxon>Pseudomonadati</taxon>
        <taxon>Pseudomonadota</taxon>
        <taxon>Alphaproteobacteria</taxon>
        <taxon>Hyphomicrobiales</taxon>
        <taxon>Rhizobiaceae</taxon>
        <taxon>Rhizobium/Agrobacterium group</taxon>
        <taxon>Rhizobium</taxon>
    </lineage>
</organism>
<accession>A0A285UQE8</accession>
<dbReference type="EMBL" id="OBQD01000010">
    <property type="protein sequence ID" value="SOC42481.1"/>
    <property type="molecule type" value="Genomic_DNA"/>
</dbReference>
<reference evidence="8 9" key="1">
    <citation type="submission" date="2017-08" db="EMBL/GenBank/DDBJ databases">
        <authorList>
            <person name="de Groot N.N."/>
        </authorList>
    </citation>
    <scope>NUCLEOTIDE SEQUENCE [LARGE SCALE GENOMIC DNA]</scope>
    <source>
        <strain evidence="8 9">JC85</strain>
    </source>
</reference>
<evidence type="ECO:0000259" key="7">
    <source>
        <dbReference type="PROSITE" id="PS51900"/>
    </source>
</evidence>
<evidence type="ECO:0000256" key="5">
    <source>
        <dbReference type="PROSITE-ProRule" id="PRU01248"/>
    </source>
</evidence>
<dbReference type="GO" id="GO:0006310">
    <property type="term" value="P:DNA recombination"/>
    <property type="evidence" value="ECO:0007669"/>
    <property type="project" value="UniProtKB-KW"/>
</dbReference>
<dbReference type="PROSITE" id="PS51900">
    <property type="entry name" value="CB"/>
    <property type="match status" value="1"/>
</dbReference>
<dbReference type="RefSeq" id="WP_176526786.1">
    <property type="nucleotide sequence ID" value="NZ_OBQD01000010.1"/>
</dbReference>
<keyword evidence="2" id="KW-0229">DNA integration</keyword>
<dbReference type="InterPro" id="IPR046668">
    <property type="entry name" value="DUF6538"/>
</dbReference>
<evidence type="ECO:0000313" key="8">
    <source>
        <dbReference type="EMBL" id="SOC42481.1"/>
    </source>
</evidence>
<dbReference type="InterPro" id="IPR044068">
    <property type="entry name" value="CB"/>
</dbReference>
<feature type="domain" description="Core-binding (CB)" evidence="7">
    <location>
        <begin position="143"/>
        <end position="236"/>
    </location>
</feature>
<dbReference type="InterPro" id="IPR002104">
    <property type="entry name" value="Integrase_catalytic"/>
</dbReference>
<evidence type="ECO:0000313" key="9">
    <source>
        <dbReference type="Proteomes" id="UP000219167"/>
    </source>
</evidence>
<dbReference type="GO" id="GO:0003677">
    <property type="term" value="F:DNA binding"/>
    <property type="evidence" value="ECO:0007669"/>
    <property type="project" value="UniProtKB-UniRule"/>
</dbReference>
<evidence type="ECO:0000259" key="6">
    <source>
        <dbReference type="PROSITE" id="PS51898"/>
    </source>
</evidence>
<evidence type="ECO:0000256" key="2">
    <source>
        <dbReference type="ARBA" id="ARBA00022908"/>
    </source>
</evidence>
<protein>
    <submittedName>
        <fullName evidence="8">Site-specific recombinase XerC</fullName>
    </submittedName>
</protein>
<dbReference type="Pfam" id="PF00589">
    <property type="entry name" value="Phage_integrase"/>
    <property type="match status" value="1"/>
</dbReference>
<dbReference type="InterPro" id="IPR011010">
    <property type="entry name" value="DNA_brk_join_enz"/>
</dbReference>
<keyword evidence="9" id="KW-1185">Reference proteome</keyword>
<dbReference type="InterPro" id="IPR050090">
    <property type="entry name" value="Tyrosine_recombinase_XerCD"/>
</dbReference>
<dbReference type="InterPro" id="IPR010998">
    <property type="entry name" value="Integrase_recombinase_N"/>
</dbReference>
<evidence type="ECO:0000256" key="4">
    <source>
        <dbReference type="ARBA" id="ARBA00023172"/>
    </source>
</evidence>
<dbReference type="GO" id="GO:0015074">
    <property type="term" value="P:DNA integration"/>
    <property type="evidence" value="ECO:0007669"/>
    <property type="project" value="UniProtKB-KW"/>
</dbReference>
<dbReference type="PANTHER" id="PTHR30349">
    <property type="entry name" value="PHAGE INTEGRASE-RELATED"/>
    <property type="match status" value="1"/>
</dbReference>
<dbReference type="InterPro" id="IPR013762">
    <property type="entry name" value="Integrase-like_cat_sf"/>
</dbReference>
<dbReference type="SUPFAM" id="SSF56349">
    <property type="entry name" value="DNA breaking-rejoining enzymes"/>
    <property type="match status" value="1"/>
</dbReference>
<dbReference type="PROSITE" id="PS51898">
    <property type="entry name" value="TYR_RECOMBINASE"/>
    <property type="match status" value="1"/>
</dbReference>
<dbReference type="Pfam" id="PF20172">
    <property type="entry name" value="DUF6538"/>
    <property type="match status" value="1"/>
</dbReference>
<dbReference type="Gene3D" id="1.10.150.130">
    <property type="match status" value="1"/>
</dbReference>
<evidence type="ECO:0000256" key="3">
    <source>
        <dbReference type="ARBA" id="ARBA00023125"/>
    </source>
</evidence>
<sequence length="448" mass="51009">MARKAKQLTVARDPMRYLKARGAKWHYVRRVPAHFAHIDGRGTIQISLKTSSLDVAQLRRDSLERADELLWQGLSLEHPDNGSQARYQAAKARAIALGFEYKAVADLAEGGDTAEILRRISVAGNSSARDQDALLGGEELPALTVRRAMDTYLDEIGKDETRGMSPAQLANWRKVKLTAVDRFVEAVSNKPLLDITRADAIKFHGWWMRRIENEGVSGSTANRRFGDLRKLFREYTRYHALDIKNPFDGLSFSNPKALRLKVKPFDASFVEEKFLSAGAFKNLNREAKLILLTMIETGCRPSEICNLRPEQIHLDAPVPYLEIIYRPDRKVKTQNSVRDIPLVGVSLEAMKLAPKGFPRYADKETNFSAAVMKHLKDRKLLPSKHHRAYSLRHTYEKRMLEAGFDDEFRRRILGHDTDRPEYGDGGALSWRRDKMLKIALRYDPSILA</sequence>
<gene>
    <name evidence="8" type="ORF">SAMN05892877_11023</name>
</gene>
<dbReference type="Gene3D" id="1.10.443.10">
    <property type="entry name" value="Intergrase catalytic core"/>
    <property type="match status" value="1"/>
</dbReference>
<dbReference type="Proteomes" id="UP000219167">
    <property type="component" value="Unassembled WGS sequence"/>
</dbReference>
<dbReference type="PANTHER" id="PTHR30349:SF64">
    <property type="entry name" value="PROPHAGE INTEGRASE INTD-RELATED"/>
    <property type="match status" value="1"/>
</dbReference>
<keyword evidence="3 5" id="KW-0238">DNA-binding</keyword>
<dbReference type="AlphaFoldDB" id="A0A285UQE8"/>
<comment type="similarity">
    <text evidence="1">Belongs to the 'phage' integrase family.</text>
</comment>
<proteinExistence type="inferred from homology"/>
<feature type="domain" description="Tyr recombinase" evidence="6">
    <location>
        <begin position="260"/>
        <end position="435"/>
    </location>
</feature>